<name>A0AAD9T7C3_9HELO</name>
<comment type="caution">
    <text evidence="3">The sequence shown here is derived from an EMBL/GenBank/DDBJ whole genome shotgun (WGS) entry which is preliminary data.</text>
</comment>
<sequence>MSPQPMMSVDAVHGVVDTVTRAIFERAIIEARDDKSFWDKYKWYIIGGLAAMPIQIGLGYCWRHRKAKKAAALKRTEEEGGMGSYSNMGGQRH</sequence>
<organism evidence="3 4">
    <name type="scientific">Diplocarpon rosae</name>
    <dbReference type="NCBI Taxonomy" id="946125"/>
    <lineage>
        <taxon>Eukaryota</taxon>
        <taxon>Fungi</taxon>
        <taxon>Dikarya</taxon>
        <taxon>Ascomycota</taxon>
        <taxon>Pezizomycotina</taxon>
        <taxon>Leotiomycetes</taxon>
        <taxon>Helotiales</taxon>
        <taxon>Drepanopezizaceae</taxon>
        <taxon>Diplocarpon</taxon>
    </lineage>
</organism>
<keyword evidence="2" id="KW-0472">Membrane</keyword>
<gene>
    <name evidence="3" type="ORF">QTJ16_001386</name>
</gene>
<keyword evidence="2" id="KW-0812">Transmembrane</keyword>
<dbReference type="EMBL" id="JAUBYV010000001">
    <property type="protein sequence ID" value="KAK2630566.1"/>
    <property type="molecule type" value="Genomic_DNA"/>
</dbReference>
<keyword evidence="4" id="KW-1185">Reference proteome</keyword>
<feature type="compositionally biased region" description="Polar residues" evidence="1">
    <location>
        <begin position="84"/>
        <end position="93"/>
    </location>
</feature>
<evidence type="ECO:0000256" key="2">
    <source>
        <dbReference type="SAM" id="Phobius"/>
    </source>
</evidence>
<evidence type="ECO:0000313" key="4">
    <source>
        <dbReference type="Proteomes" id="UP001285354"/>
    </source>
</evidence>
<accession>A0AAD9T7C3</accession>
<dbReference type="Proteomes" id="UP001285354">
    <property type="component" value="Unassembled WGS sequence"/>
</dbReference>
<feature type="region of interest" description="Disordered" evidence="1">
    <location>
        <begin position="73"/>
        <end position="93"/>
    </location>
</feature>
<proteinExistence type="predicted"/>
<evidence type="ECO:0000313" key="3">
    <source>
        <dbReference type="EMBL" id="KAK2630566.1"/>
    </source>
</evidence>
<feature type="transmembrane region" description="Helical" evidence="2">
    <location>
        <begin position="43"/>
        <end position="62"/>
    </location>
</feature>
<dbReference type="AlphaFoldDB" id="A0AAD9T7C3"/>
<keyword evidence="2" id="KW-1133">Transmembrane helix</keyword>
<reference evidence="3" key="1">
    <citation type="submission" date="2023-06" db="EMBL/GenBank/DDBJ databases">
        <title>Draft genome of Marssonina rosae.</title>
        <authorList>
            <person name="Cheng Q."/>
        </authorList>
    </citation>
    <scope>NUCLEOTIDE SEQUENCE</scope>
    <source>
        <strain evidence="3">R4</strain>
    </source>
</reference>
<protein>
    <submittedName>
        <fullName evidence="3">Uncharacterized protein</fullName>
    </submittedName>
</protein>
<evidence type="ECO:0000256" key="1">
    <source>
        <dbReference type="SAM" id="MobiDB-lite"/>
    </source>
</evidence>